<dbReference type="KEGG" id="csur:N24_2713"/>
<accession>A0A160PTA6</accession>
<dbReference type="PROSITE" id="PS50932">
    <property type="entry name" value="HTH_LACI_2"/>
    <property type="match status" value="1"/>
</dbReference>
<dbReference type="Pfam" id="PF13377">
    <property type="entry name" value="Peripla_BP_3"/>
    <property type="match status" value="1"/>
</dbReference>
<dbReference type="AlphaFoldDB" id="A0A160PTA6"/>
<keyword evidence="1" id="KW-0805">Transcription regulation</keyword>
<dbReference type="PANTHER" id="PTHR30146:SF138">
    <property type="entry name" value="TRANSCRIPTIONAL REGULATORY PROTEIN"/>
    <property type="match status" value="1"/>
</dbReference>
<name>A0A160PTA6_9CORY</name>
<dbReference type="Gene3D" id="3.40.50.2300">
    <property type="match status" value="2"/>
</dbReference>
<dbReference type="Proteomes" id="UP000218244">
    <property type="component" value="Chromosome"/>
</dbReference>
<dbReference type="EMBL" id="AP017369">
    <property type="protein sequence ID" value="BAU96975.1"/>
    <property type="molecule type" value="Genomic_DNA"/>
</dbReference>
<evidence type="ECO:0000256" key="2">
    <source>
        <dbReference type="ARBA" id="ARBA00023125"/>
    </source>
</evidence>
<dbReference type="InterPro" id="IPR046335">
    <property type="entry name" value="LacI/GalR-like_sensor"/>
</dbReference>
<dbReference type="InterPro" id="IPR000843">
    <property type="entry name" value="HTH_LacI"/>
</dbReference>
<reference evidence="5 6" key="1">
    <citation type="submission" date="2016-02" db="EMBL/GenBank/DDBJ databases">
        <title>Corynebacterium glutamicum N24 whole genome sequencing project.</title>
        <authorList>
            <person name="Matsutani M."/>
            <person name="Nangtapong N."/>
            <person name="Yakushi T."/>
            <person name="Matsushita K."/>
        </authorList>
    </citation>
    <scope>NUCLEOTIDE SEQUENCE [LARGE SCALE GENOMIC DNA]</scope>
    <source>
        <strain evidence="5 6">N24</strain>
    </source>
</reference>
<dbReference type="SUPFAM" id="SSF53822">
    <property type="entry name" value="Periplasmic binding protein-like I"/>
    <property type="match status" value="1"/>
</dbReference>
<evidence type="ECO:0000313" key="6">
    <source>
        <dbReference type="Proteomes" id="UP000218244"/>
    </source>
</evidence>
<dbReference type="GO" id="GO:0003700">
    <property type="term" value="F:DNA-binding transcription factor activity"/>
    <property type="evidence" value="ECO:0007669"/>
    <property type="project" value="TreeGrafter"/>
</dbReference>
<dbReference type="SUPFAM" id="SSF47413">
    <property type="entry name" value="lambda repressor-like DNA-binding domains"/>
    <property type="match status" value="1"/>
</dbReference>
<dbReference type="SMART" id="SM00354">
    <property type="entry name" value="HTH_LACI"/>
    <property type="match status" value="1"/>
</dbReference>
<evidence type="ECO:0000256" key="3">
    <source>
        <dbReference type="ARBA" id="ARBA00023163"/>
    </source>
</evidence>
<dbReference type="Gene3D" id="1.10.260.40">
    <property type="entry name" value="lambda repressor-like DNA-binding domains"/>
    <property type="match status" value="1"/>
</dbReference>
<dbReference type="CDD" id="cd01392">
    <property type="entry name" value="HTH_LacI"/>
    <property type="match status" value="1"/>
</dbReference>
<dbReference type="PANTHER" id="PTHR30146">
    <property type="entry name" value="LACI-RELATED TRANSCRIPTIONAL REPRESSOR"/>
    <property type="match status" value="1"/>
</dbReference>
<proteinExistence type="predicted"/>
<evidence type="ECO:0000313" key="5">
    <source>
        <dbReference type="EMBL" id="BAU96975.1"/>
    </source>
</evidence>
<feature type="domain" description="HTH lacI-type" evidence="4">
    <location>
        <begin position="9"/>
        <end position="63"/>
    </location>
</feature>
<evidence type="ECO:0000259" key="4">
    <source>
        <dbReference type="PROSITE" id="PS50932"/>
    </source>
</evidence>
<dbReference type="CDD" id="cd06279">
    <property type="entry name" value="PBP1_LacI-like"/>
    <property type="match status" value="1"/>
</dbReference>
<protein>
    <submittedName>
        <fullName evidence="5">Transcriptional regulator</fullName>
    </submittedName>
</protein>
<dbReference type="Pfam" id="PF00356">
    <property type="entry name" value="LacI"/>
    <property type="match status" value="1"/>
</dbReference>
<keyword evidence="3" id="KW-0804">Transcription</keyword>
<dbReference type="GO" id="GO:0000976">
    <property type="term" value="F:transcription cis-regulatory region binding"/>
    <property type="evidence" value="ECO:0007669"/>
    <property type="project" value="TreeGrafter"/>
</dbReference>
<evidence type="ECO:0000256" key="1">
    <source>
        <dbReference type="ARBA" id="ARBA00023015"/>
    </source>
</evidence>
<sequence>MGRKQQYGTLASIAAKLGVSRTTVSNAYNRPEQLSAELRQRILDTAEEMGYLGPDPVARSLRTRRAGAIGVLLTEDLTYAFEDMASVDFLSGVAQAAGDIQLTLIPASPETSVDHASAQQLINNAAVDGVVVYSVAKGDPHIDAIRARGLPAVVSDQPTYEEGMPFIGPNDRTAIAPAAQALVDAGHRHIGILSIRLDRERNDGEVTRERLENAHYQVQRERVRGALDVFAQAGVDIASVPIMECWINNRQYNFEVAKQLLESHPHLTAVLCTTDSLALGVMEYLKSVGKSVPADLSLTGYDGTQMALARDLTTVVQPSKMKGFKAAEVLLKMIENEYVEPQVKLETSFHPGSTVAKIDPAL</sequence>
<organism evidence="5 6">
    <name type="scientific">Corynebacterium suranareeae</name>
    <dbReference type="NCBI Taxonomy" id="2506452"/>
    <lineage>
        <taxon>Bacteria</taxon>
        <taxon>Bacillati</taxon>
        <taxon>Actinomycetota</taxon>
        <taxon>Actinomycetes</taxon>
        <taxon>Mycobacteriales</taxon>
        <taxon>Corynebacteriaceae</taxon>
        <taxon>Corynebacterium</taxon>
    </lineage>
</organism>
<gene>
    <name evidence="5" type="ORF">N24_2713</name>
</gene>
<dbReference type="InterPro" id="IPR028082">
    <property type="entry name" value="Peripla_BP_I"/>
</dbReference>
<dbReference type="InterPro" id="IPR010982">
    <property type="entry name" value="Lambda_DNA-bd_dom_sf"/>
</dbReference>
<keyword evidence="2" id="KW-0238">DNA-binding</keyword>
<keyword evidence="6" id="KW-1185">Reference proteome</keyword>